<evidence type="ECO:0000256" key="1">
    <source>
        <dbReference type="SAM" id="MobiDB-lite"/>
    </source>
</evidence>
<name>A0ABN8J3K8_9NEOP</name>
<dbReference type="EMBL" id="OW152819">
    <property type="protein sequence ID" value="CAH2073092.1"/>
    <property type="molecule type" value="Genomic_DNA"/>
</dbReference>
<evidence type="ECO:0000313" key="3">
    <source>
        <dbReference type="Proteomes" id="UP000837857"/>
    </source>
</evidence>
<feature type="non-terminal residue" evidence="2">
    <location>
        <position position="94"/>
    </location>
</feature>
<feature type="region of interest" description="Disordered" evidence="1">
    <location>
        <begin position="18"/>
        <end position="63"/>
    </location>
</feature>
<gene>
    <name evidence="2" type="ORF">IPOD504_LOCUS15479</name>
</gene>
<accession>A0ABN8J3K8</accession>
<protein>
    <submittedName>
        <fullName evidence="2">Uncharacterized protein</fullName>
    </submittedName>
</protein>
<sequence>MSVQRRLTRDCKREFHFRSSDTAAGKTPLEPSPRRRYAAGPNKRAKNAHSQLQVVLSGGRERRPTALSLSIRSIRGVVIASRSAHRKPPEMSPP</sequence>
<organism evidence="2 3">
    <name type="scientific">Iphiclides podalirius</name>
    <name type="common">scarce swallowtail</name>
    <dbReference type="NCBI Taxonomy" id="110791"/>
    <lineage>
        <taxon>Eukaryota</taxon>
        <taxon>Metazoa</taxon>
        <taxon>Ecdysozoa</taxon>
        <taxon>Arthropoda</taxon>
        <taxon>Hexapoda</taxon>
        <taxon>Insecta</taxon>
        <taxon>Pterygota</taxon>
        <taxon>Neoptera</taxon>
        <taxon>Endopterygota</taxon>
        <taxon>Lepidoptera</taxon>
        <taxon>Glossata</taxon>
        <taxon>Ditrysia</taxon>
        <taxon>Papilionoidea</taxon>
        <taxon>Papilionidae</taxon>
        <taxon>Papilioninae</taxon>
        <taxon>Iphiclides</taxon>
    </lineage>
</organism>
<dbReference type="Proteomes" id="UP000837857">
    <property type="component" value="Chromosome 7"/>
</dbReference>
<keyword evidence="3" id="KW-1185">Reference proteome</keyword>
<evidence type="ECO:0000313" key="2">
    <source>
        <dbReference type="EMBL" id="CAH2073092.1"/>
    </source>
</evidence>
<reference evidence="2" key="1">
    <citation type="submission" date="2022-03" db="EMBL/GenBank/DDBJ databases">
        <authorList>
            <person name="Martin H S."/>
        </authorList>
    </citation>
    <scope>NUCLEOTIDE SEQUENCE</scope>
</reference>
<proteinExistence type="predicted"/>